<feature type="domain" description="GST N-terminal" evidence="1">
    <location>
        <begin position="1"/>
        <end position="82"/>
    </location>
</feature>
<dbReference type="AlphaFoldDB" id="A0A0R1SD52"/>
<dbReference type="PATRIC" id="fig|1423739.3.peg.2896"/>
<evidence type="ECO:0000259" key="1">
    <source>
        <dbReference type="PROSITE" id="PS50404"/>
    </source>
</evidence>
<name>A0A0R1SD52_9LACO</name>
<keyword evidence="3" id="KW-0808">Transferase</keyword>
<dbReference type="SUPFAM" id="SSF52833">
    <property type="entry name" value="Thioredoxin-like"/>
    <property type="match status" value="1"/>
</dbReference>
<organism evidence="3 4">
    <name type="scientific">Lentilactobacillus diolivorans DSM 14421</name>
    <dbReference type="NCBI Taxonomy" id="1423739"/>
    <lineage>
        <taxon>Bacteria</taxon>
        <taxon>Bacillati</taxon>
        <taxon>Bacillota</taxon>
        <taxon>Bacilli</taxon>
        <taxon>Lactobacillales</taxon>
        <taxon>Lactobacillaceae</taxon>
        <taxon>Lentilactobacillus</taxon>
    </lineage>
</organism>
<dbReference type="InterPro" id="IPR004046">
    <property type="entry name" value="GST_C"/>
</dbReference>
<dbReference type="PANTHER" id="PTHR44051:SF8">
    <property type="entry name" value="GLUTATHIONE S-TRANSFERASE GSTA"/>
    <property type="match status" value="1"/>
</dbReference>
<accession>A0A0R1SD52</accession>
<dbReference type="Pfam" id="PF13409">
    <property type="entry name" value="GST_N_2"/>
    <property type="match status" value="1"/>
</dbReference>
<dbReference type="SUPFAM" id="SSF47616">
    <property type="entry name" value="GST C-terminal domain-like"/>
    <property type="match status" value="1"/>
</dbReference>
<dbReference type="Gene3D" id="3.40.30.10">
    <property type="entry name" value="Glutaredoxin"/>
    <property type="match status" value="1"/>
</dbReference>
<evidence type="ECO:0000313" key="4">
    <source>
        <dbReference type="Proteomes" id="UP000052013"/>
    </source>
</evidence>
<dbReference type="Proteomes" id="UP000052013">
    <property type="component" value="Unassembled WGS sequence"/>
</dbReference>
<dbReference type="GO" id="GO:0016740">
    <property type="term" value="F:transferase activity"/>
    <property type="evidence" value="ECO:0007669"/>
    <property type="project" value="UniProtKB-KW"/>
</dbReference>
<gene>
    <name evidence="3" type="ORF">FC85_GL002783</name>
</gene>
<protein>
    <submittedName>
        <fullName evidence="3">Glutathione S-transferase</fullName>
    </submittedName>
</protein>
<dbReference type="CDD" id="cd03188">
    <property type="entry name" value="GST_C_Beta"/>
    <property type="match status" value="1"/>
</dbReference>
<dbReference type="Gene3D" id="1.20.1050.10">
    <property type="match status" value="1"/>
</dbReference>
<dbReference type="EMBL" id="AZEY01000041">
    <property type="protein sequence ID" value="KRL66478.1"/>
    <property type="molecule type" value="Genomic_DNA"/>
</dbReference>
<dbReference type="RefSeq" id="WP_057864358.1">
    <property type="nucleotide sequence ID" value="NZ_AZEY01000041.1"/>
</dbReference>
<dbReference type="PROSITE" id="PS50404">
    <property type="entry name" value="GST_NTER"/>
    <property type="match status" value="1"/>
</dbReference>
<comment type="caution">
    <text evidence="3">The sequence shown here is derived from an EMBL/GenBank/DDBJ whole genome shotgun (WGS) entry which is preliminary data.</text>
</comment>
<sequence>MTVQLFYASGASSMAPHIVLEESGLSYTANRVNLDRKIWAKGDYNKINPKSYVPTLILDDGTVLTECAVILEYLATRVDDHLIAPYQSPDYWQQRSWLNYIATELHENFISPFRHGNWLPNTAESKQLVYQRVYPRLKFVEAQFGTGKPWLTGDQFSLADPYLFVMTNWLRRLNFGFEGLPNLQAFDERMRQRPSVQRVLIQEGKPHSLTDK</sequence>
<dbReference type="CDD" id="cd03057">
    <property type="entry name" value="GST_N_Beta"/>
    <property type="match status" value="1"/>
</dbReference>
<dbReference type="InterPro" id="IPR010987">
    <property type="entry name" value="Glutathione-S-Trfase_C-like"/>
</dbReference>
<evidence type="ECO:0000259" key="2">
    <source>
        <dbReference type="PROSITE" id="PS50405"/>
    </source>
</evidence>
<dbReference type="PROSITE" id="PS50405">
    <property type="entry name" value="GST_CTER"/>
    <property type="match status" value="1"/>
</dbReference>
<dbReference type="InterPro" id="IPR036282">
    <property type="entry name" value="Glutathione-S-Trfase_C_sf"/>
</dbReference>
<dbReference type="PANTHER" id="PTHR44051">
    <property type="entry name" value="GLUTATHIONE S-TRANSFERASE-RELATED"/>
    <property type="match status" value="1"/>
</dbReference>
<dbReference type="InterPro" id="IPR040079">
    <property type="entry name" value="Glutathione_S-Trfase"/>
</dbReference>
<dbReference type="InterPro" id="IPR036249">
    <property type="entry name" value="Thioredoxin-like_sf"/>
</dbReference>
<dbReference type="STRING" id="1423739.FC85_GL002783"/>
<evidence type="ECO:0000313" key="3">
    <source>
        <dbReference type="EMBL" id="KRL66478.1"/>
    </source>
</evidence>
<proteinExistence type="predicted"/>
<dbReference type="Pfam" id="PF00043">
    <property type="entry name" value="GST_C"/>
    <property type="match status" value="1"/>
</dbReference>
<dbReference type="SFLD" id="SFLDS00019">
    <property type="entry name" value="Glutathione_Transferase_(cytos"/>
    <property type="match status" value="1"/>
</dbReference>
<reference evidence="3 4" key="1">
    <citation type="journal article" date="2015" name="Genome Announc.">
        <title>Expanding the biotechnology potential of lactobacilli through comparative genomics of 213 strains and associated genera.</title>
        <authorList>
            <person name="Sun Z."/>
            <person name="Harris H.M."/>
            <person name="McCann A."/>
            <person name="Guo C."/>
            <person name="Argimon S."/>
            <person name="Zhang W."/>
            <person name="Yang X."/>
            <person name="Jeffery I.B."/>
            <person name="Cooney J.C."/>
            <person name="Kagawa T.F."/>
            <person name="Liu W."/>
            <person name="Song Y."/>
            <person name="Salvetti E."/>
            <person name="Wrobel A."/>
            <person name="Rasinkangas P."/>
            <person name="Parkhill J."/>
            <person name="Rea M.C."/>
            <person name="O'Sullivan O."/>
            <person name="Ritari J."/>
            <person name="Douillard F.P."/>
            <person name="Paul Ross R."/>
            <person name="Yang R."/>
            <person name="Briner A.E."/>
            <person name="Felis G.E."/>
            <person name="de Vos W.M."/>
            <person name="Barrangou R."/>
            <person name="Klaenhammer T.R."/>
            <person name="Caufield P.W."/>
            <person name="Cui Y."/>
            <person name="Zhang H."/>
            <person name="O'Toole P.W."/>
        </authorList>
    </citation>
    <scope>NUCLEOTIDE SEQUENCE [LARGE SCALE GENOMIC DNA]</scope>
    <source>
        <strain evidence="3 4">DSM 14421</strain>
    </source>
</reference>
<dbReference type="SFLD" id="SFLDG01150">
    <property type="entry name" value="Main.1:_Beta-like"/>
    <property type="match status" value="1"/>
</dbReference>
<dbReference type="SFLD" id="SFLDG00358">
    <property type="entry name" value="Main_(cytGST)"/>
    <property type="match status" value="1"/>
</dbReference>
<dbReference type="InterPro" id="IPR004045">
    <property type="entry name" value="Glutathione_S-Trfase_N"/>
</dbReference>
<feature type="domain" description="GST C-terminal" evidence="2">
    <location>
        <begin position="87"/>
        <end position="212"/>
    </location>
</feature>